<evidence type="ECO:0000313" key="3">
    <source>
        <dbReference type="Proteomes" id="UP000809081"/>
    </source>
</evidence>
<keyword evidence="1" id="KW-0472">Membrane</keyword>
<accession>A0ABS2PJH0</accession>
<feature type="transmembrane region" description="Helical" evidence="1">
    <location>
        <begin position="122"/>
        <end position="144"/>
    </location>
</feature>
<name>A0ABS2PJH0_9STRE</name>
<organism evidence="2 3">
    <name type="scientific">Streptococcus saliviloxodontae</name>
    <dbReference type="NCBI Taxonomy" id="1349416"/>
    <lineage>
        <taxon>Bacteria</taxon>
        <taxon>Bacillati</taxon>
        <taxon>Bacillota</taxon>
        <taxon>Bacilli</taxon>
        <taxon>Lactobacillales</taxon>
        <taxon>Streptococcaceae</taxon>
        <taxon>Streptococcus</taxon>
    </lineage>
</organism>
<keyword evidence="1" id="KW-1133">Transmembrane helix</keyword>
<sequence length="170" mass="19974">MIIFAFPGIGKTSLAKKYDAVVDLELSEIKYDNSGVRHLTKEERKSLKRPLKSKDYKEVYVAKALDLHKEGYLVLVALNFLPRLLWHMGKGAQKNCHIFIPKLSLRKEYRSRYQKRGNNRRFIFEVMSIWYPTLVFLSLLSYVIPGLITILESNEFLEDFFDSDRMTFKS</sequence>
<evidence type="ECO:0000313" key="2">
    <source>
        <dbReference type="EMBL" id="MBM7635501.1"/>
    </source>
</evidence>
<dbReference type="EMBL" id="JAFBEI010000004">
    <property type="protein sequence ID" value="MBM7635501.1"/>
    <property type="molecule type" value="Genomic_DNA"/>
</dbReference>
<evidence type="ECO:0000256" key="1">
    <source>
        <dbReference type="SAM" id="Phobius"/>
    </source>
</evidence>
<keyword evidence="1" id="KW-0812">Transmembrane</keyword>
<protein>
    <recommendedName>
        <fullName evidence="4">ATP-binding protein</fullName>
    </recommendedName>
</protein>
<gene>
    <name evidence="2" type="ORF">JOC31_000293</name>
</gene>
<dbReference type="RefSeq" id="WP_205016447.1">
    <property type="nucleotide sequence ID" value="NZ_JAFBEI010000004.1"/>
</dbReference>
<keyword evidence="3" id="KW-1185">Reference proteome</keyword>
<reference evidence="2 3" key="1">
    <citation type="submission" date="2021-01" db="EMBL/GenBank/DDBJ databases">
        <title>Genomic Encyclopedia of Type Strains, Phase IV (KMG-IV): sequencing the most valuable type-strain genomes for metagenomic binning, comparative biology and taxonomic classification.</title>
        <authorList>
            <person name="Goeker M."/>
        </authorList>
    </citation>
    <scope>NUCLEOTIDE SEQUENCE [LARGE SCALE GENOMIC DNA]</scope>
    <source>
        <strain evidence="2 3">DSM 27513</strain>
    </source>
</reference>
<evidence type="ECO:0008006" key="4">
    <source>
        <dbReference type="Google" id="ProtNLM"/>
    </source>
</evidence>
<proteinExistence type="predicted"/>
<comment type="caution">
    <text evidence="2">The sequence shown here is derived from an EMBL/GenBank/DDBJ whole genome shotgun (WGS) entry which is preliminary data.</text>
</comment>
<dbReference type="Proteomes" id="UP000809081">
    <property type="component" value="Unassembled WGS sequence"/>
</dbReference>